<accession>A0A401WC76</accession>
<reference evidence="2 3" key="1">
    <citation type="submission" date="2018-11" db="EMBL/GenBank/DDBJ databases">
        <title>Whole genome sequence of Streptomyces paromomycinus NBRC 15454(T).</title>
        <authorList>
            <person name="Komaki H."/>
            <person name="Tamura T."/>
        </authorList>
    </citation>
    <scope>NUCLEOTIDE SEQUENCE [LARGE SCALE GENOMIC DNA]</scope>
    <source>
        <strain evidence="2 3">NBRC 15454</strain>
    </source>
</reference>
<dbReference type="Proteomes" id="UP000286746">
    <property type="component" value="Unassembled WGS sequence"/>
</dbReference>
<evidence type="ECO:0000256" key="1">
    <source>
        <dbReference type="SAM" id="MobiDB-lite"/>
    </source>
</evidence>
<gene>
    <name evidence="2" type="ORF">GKJPGBOP_06623</name>
</gene>
<dbReference type="EMBL" id="BHZD01000001">
    <property type="protein sequence ID" value="GCD46869.1"/>
    <property type="molecule type" value="Genomic_DNA"/>
</dbReference>
<sequence>MHPYDPSSRVPYPYQIPGMRPSHDATTATMTAPHAAPASATPIFDALYAEYRRSFRALPGDRSGEEGLSAEAMRSIWGRTTTASGHWEPVHRQPFHGHPHHAGGHHRGHFPRPCHRLPASTARTATDRTANPYVPRARNGGGAAPRSRPATVSPSR</sequence>
<organism evidence="2 3">
    <name type="scientific">Streptomyces paromomycinus</name>
    <name type="common">Streptomyces rimosus subsp. paromomycinus</name>
    <dbReference type="NCBI Taxonomy" id="92743"/>
    <lineage>
        <taxon>Bacteria</taxon>
        <taxon>Bacillati</taxon>
        <taxon>Actinomycetota</taxon>
        <taxon>Actinomycetes</taxon>
        <taxon>Kitasatosporales</taxon>
        <taxon>Streptomycetaceae</taxon>
        <taxon>Streptomyces</taxon>
    </lineage>
</organism>
<feature type="region of interest" description="Disordered" evidence="1">
    <location>
        <begin position="86"/>
        <end position="156"/>
    </location>
</feature>
<feature type="compositionally biased region" description="Low complexity" evidence="1">
    <location>
        <begin position="119"/>
        <end position="130"/>
    </location>
</feature>
<proteinExistence type="predicted"/>
<evidence type="ECO:0000313" key="2">
    <source>
        <dbReference type="EMBL" id="GCD46869.1"/>
    </source>
</evidence>
<dbReference type="AlphaFoldDB" id="A0A401WC76"/>
<keyword evidence="3" id="KW-1185">Reference proteome</keyword>
<name>A0A401WC76_STREY</name>
<comment type="caution">
    <text evidence="2">The sequence shown here is derived from an EMBL/GenBank/DDBJ whole genome shotgun (WGS) entry which is preliminary data.</text>
</comment>
<evidence type="ECO:0000313" key="3">
    <source>
        <dbReference type="Proteomes" id="UP000286746"/>
    </source>
</evidence>
<feature type="compositionally biased region" description="Basic residues" evidence="1">
    <location>
        <begin position="93"/>
        <end position="115"/>
    </location>
</feature>
<protein>
    <submittedName>
        <fullName evidence="2">Uncharacterized protein</fullName>
    </submittedName>
</protein>